<comment type="caution">
    <text evidence="2">The sequence shown here is derived from an EMBL/GenBank/DDBJ whole genome shotgun (WGS) entry which is preliminary data.</text>
</comment>
<dbReference type="EMBL" id="QFXC01000013">
    <property type="protein sequence ID" value="RDH81428.1"/>
    <property type="molecule type" value="Genomic_DNA"/>
</dbReference>
<dbReference type="Proteomes" id="UP000254266">
    <property type="component" value="Unassembled WGS sequence"/>
</dbReference>
<protein>
    <submittedName>
        <fullName evidence="2">Uncharacterized protein</fullName>
    </submittedName>
</protein>
<gene>
    <name evidence="2" type="ORF">DIZ80_15180</name>
</gene>
<evidence type="ECO:0000256" key="1">
    <source>
        <dbReference type="SAM" id="MobiDB-lite"/>
    </source>
</evidence>
<proteinExistence type="predicted"/>
<feature type="region of interest" description="Disordered" evidence="1">
    <location>
        <begin position="1"/>
        <end position="62"/>
    </location>
</feature>
<reference evidence="2 3" key="1">
    <citation type="journal article" date="2018" name="ISME J.">
        <title>Endosymbiont genomes yield clues of tubeworm success.</title>
        <authorList>
            <person name="Li Y."/>
            <person name="Liles M.R."/>
            <person name="Halanych K.M."/>
        </authorList>
    </citation>
    <scope>NUCLEOTIDE SEQUENCE [LARGE SCALE GENOMIC DNA]</scope>
    <source>
        <strain evidence="2">A1464</strain>
    </source>
</reference>
<accession>A0A370D956</accession>
<evidence type="ECO:0000313" key="2">
    <source>
        <dbReference type="EMBL" id="RDH81428.1"/>
    </source>
</evidence>
<organism evidence="2 3">
    <name type="scientific">endosymbiont of Galathealinum brachiosum</name>
    <dbReference type="NCBI Taxonomy" id="2200906"/>
    <lineage>
        <taxon>Bacteria</taxon>
        <taxon>Pseudomonadati</taxon>
        <taxon>Pseudomonadota</taxon>
        <taxon>Gammaproteobacteria</taxon>
        <taxon>sulfur-oxidizing symbionts</taxon>
    </lineage>
</organism>
<name>A0A370D956_9GAMM</name>
<keyword evidence="3" id="KW-1185">Reference proteome</keyword>
<feature type="compositionally biased region" description="Polar residues" evidence="1">
    <location>
        <begin position="42"/>
        <end position="62"/>
    </location>
</feature>
<dbReference type="AlphaFoldDB" id="A0A370D956"/>
<sequence length="62" mass="6274">MDVTGPAGNASQAISISPPPETSEVQSASSTDVPESEADQEVASTQRIDPDSNVGNNVDTTA</sequence>
<evidence type="ECO:0000313" key="3">
    <source>
        <dbReference type="Proteomes" id="UP000254266"/>
    </source>
</evidence>
<feature type="compositionally biased region" description="Polar residues" evidence="1">
    <location>
        <begin position="23"/>
        <end position="33"/>
    </location>
</feature>